<dbReference type="PANTHER" id="PTHR34070">
    <property type="entry name" value="ARMADILLO-TYPE FOLD"/>
    <property type="match status" value="1"/>
</dbReference>
<accession>A0A511JKA8</accession>
<evidence type="ECO:0000313" key="1">
    <source>
        <dbReference type="EMBL" id="GEL98447.1"/>
    </source>
</evidence>
<organism evidence="1 2">
    <name type="scientific">Cellulomonas terrae</name>
    <dbReference type="NCBI Taxonomy" id="311234"/>
    <lineage>
        <taxon>Bacteria</taxon>
        <taxon>Bacillati</taxon>
        <taxon>Actinomycetota</taxon>
        <taxon>Actinomycetes</taxon>
        <taxon>Micrococcales</taxon>
        <taxon>Cellulomonadaceae</taxon>
        <taxon>Cellulomonas</taxon>
    </lineage>
</organism>
<dbReference type="PANTHER" id="PTHR34070:SF1">
    <property type="entry name" value="DNA ALKYLATION REPAIR PROTEIN"/>
    <property type="match status" value="1"/>
</dbReference>
<dbReference type="Proteomes" id="UP000321049">
    <property type="component" value="Unassembled WGS sequence"/>
</dbReference>
<comment type="caution">
    <text evidence="1">The sequence shown here is derived from an EMBL/GenBank/DDBJ whole genome shotgun (WGS) entry which is preliminary data.</text>
</comment>
<protein>
    <submittedName>
        <fullName evidence="1">DNA alkylation repair protein</fullName>
    </submittedName>
</protein>
<dbReference type="OrthoDB" id="9775346at2"/>
<dbReference type="AlphaFoldDB" id="A0A511JKA8"/>
<dbReference type="EMBL" id="BJWH01000009">
    <property type="protein sequence ID" value="GEL98447.1"/>
    <property type="molecule type" value="Genomic_DNA"/>
</dbReference>
<dbReference type="Gene3D" id="1.25.10.90">
    <property type="match status" value="1"/>
</dbReference>
<gene>
    <name evidence="1" type="ORF">CTE05_19940</name>
</gene>
<evidence type="ECO:0000313" key="2">
    <source>
        <dbReference type="Proteomes" id="UP000321049"/>
    </source>
</evidence>
<dbReference type="SUPFAM" id="SSF48371">
    <property type="entry name" value="ARM repeat"/>
    <property type="match status" value="1"/>
</dbReference>
<dbReference type="Pfam" id="PF08713">
    <property type="entry name" value="DNA_alkylation"/>
    <property type="match status" value="1"/>
</dbReference>
<sequence>MSEAMDRLVALADPERAAGMARFFQTGPGQYGEGDVFLGLTVPQVTAVAKQHLGLPVAELEELLDDERHEVRLLALKIMAMQCAAARTSPERRRALLDLYLRRTDRVNSWDLVDASAPDVLGRAVQAGLPSEVLYRLAASDVLWERRIAIVATFPLIRAGSLDDTFALAALLEGDRHDLMHKAVGWMLREAGKQDEARLLEYLDEHSATMPRTSLRYSLERLTPELRALYMAR</sequence>
<proteinExistence type="predicted"/>
<keyword evidence="2" id="KW-1185">Reference proteome</keyword>
<reference evidence="1 2" key="1">
    <citation type="submission" date="2019-07" db="EMBL/GenBank/DDBJ databases">
        <title>Whole genome shotgun sequence of Cellulomonas terrae NBRC 100819.</title>
        <authorList>
            <person name="Hosoyama A."/>
            <person name="Uohara A."/>
            <person name="Ohji S."/>
            <person name="Ichikawa N."/>
        </authorList>
    </citation>
    <scope>NUCLEOTIDE SEQUENCE [LARGE SCALE GENOMIC DNA]</scope>
    <source>
        <strain evidence="1 2">NBRC 100819</strain>
    </source>
</reference>
<dbReference type="RefSeq" id="WP_146845974.1">
    <property type="nucleotide sequence ID" value="NZ_BJWH01000009.1"/>
</dbReference>
<dbReference type="InterPro" id="IPR014825">
    <property type="entry name" value="DNA_alkylation"/>
</dbReference>
<dbReference type="InterPro" id="IPR016024">
    <property type="entry name" value="ARM-type_fold"/>
</dbReference>
<name>A0A511JKA8_9CELL</name>
<dbReference type="CDD" id="cd06561">
    <property type="entry name" value="AlkD_like"/>
    <property type="match status" value="1"/>
</dbReference>